<evidence type="ECO:0000259" key="10">
    <source>
        <dbReference type="Pfam" id="PF00155"/>
    </source>
</evidence>
<evidence type="ECO:0000256" key="8">
    <source>
        <dbReference type="ARBA" id="ARBA00047481"/>
    </source>
</evidence>
<dbReference type="Proteomes" id="UP000263833">
    <property type="component" value="Unassembled WGS sequence"/>
</dbReference>
<comment type="subunit">
    <text evidence="4 9">Homodimer.</text>
</comment>
<dbReference type="InterPro" id="IPR004839">
    <property type="entry name" value="Aminotransferase_I/II_large"/>
</dbReference>
<dbReference type="GO" id="GO:0000105">
    <property type="term" value="P:L-histidine biosynthetic process"/>
    <property type="evidence" value="ECO:0007669"/>
    <property type="project" value="UniProtKB-UniRule"/>
</dbReference>
<evidence type="ECO:0000256" key="6">
    <source>
        <dbReference type="ARBA" id="ARBA00022679"/>
    </source>
</evidence>
<dbReference type="OrthoDB" id="9809616at2"/>
<dbReference type="GO" id="GO:0030170">
    <property type="term" value="F:pyridoxal phosphate binding"/>
    <property type="evidence" value="ECO:0007669"/>
    <property type="project" value="InterPro"/>
</dbReference>
<name>A0A371B4S3_9SPHN</name>
<evidence type="ECO:0000313" key="11">
    <source>
        <dbReference type="EMBL" id="RDV02534.1"/>
    </source>
</evidence>
<dbReference type="UniPathway" id="UPA00031">
    <property type="reaction ID" value="UER00012"/>
</dbReference>
<dbReference type="InterPro" id="IPR015424">
    <property type="entry name" value="PyrdxlP-dep_Trfase"/>
</dbReference>
<gene>
    <name evidence="9" type="primary">hisC</name>
    <name evidence="11" type="ORF">DXH95_11235</name>
</gene>
<reference evidence="12" key="1">
    <citation type="submission" date="2018-08" db="EMBL/GenBank/DDBJ databases">
        <authorList>
            <person name="Kim S.-J."/>
            <person name="Jung G.-Y."/>
        </authorList>
    </citation>
    <scope>NUCLEOTIDE SEQUENCE [LARGE SCALE GENOMIC DNA]</scope>
    <source>
        <strain evidence="12">GY_G</strain>
    </source>
</reference>
<dbReference type="AlphaFoldDB" id="A0A371B4S3"/>
<dbReference type="GO" id="GO:0004400">
    <property type="term" value="F:histidinol-phosphate transaminase activity"/>
    <property type="evidence" value="ECO:0007669"/>
    <property type="project" value="UniProtKB-UniRule"/>
</dbReference>
<comment type="cofactor">
    <cofactor evidence="1 9">
        <name>pyridoxal 5'-phosphate</name>
        <dbReference type="ChEBI" id="CHEBI:597326"/>
    </cofactor>
</comment>
<comment type="catalytic activity">
    <reaction evidence="8 9">
        <text>L-histidinol phosphate + 2-oxoglutarate = 3-(imidazol-4-yl)-2-oxopropyl phosphate + L-glutamate</text>
        <dbReference type="Rhea" id="RHEA:23744"/>
        <dbReference type="ChEBI" id="CHEBI:16810"/>
        <dbReference type="ChEBI" id="CHEBI:29985"/>
        <dbReference type="ChEBI" id="CHEBI:57766"/>
        <dbReference type="ChEBI" id="CHEBI:57980"/>
        <dbReference type="EC" id="2.6.1.9"/>
    </reaction>
</comment>
<evidence type="ECO:0000256" key="4">
    <source>
        <dbReference type="ARBA" id="ARBA00011738"/>
    </source>
</evidence>
<dbReference type="InterPro" id="IPR015421">
    <property type="entry name" value="PyrdxlP-dep_Trfase_major"/>
</dbReference>
<keyword evidence="6 9" id="KW-0808">Transferase</keyword>
<evidence type="ECO:0000256" key="7">
    <source>
        <dbReference type="ARBA" id="ARBA00022898"/>
    </source>
</evidence>
<comment type="similarity">
    <text evidence="3 9">Belongs to the class-II pyridoxal-phosphate-dependent aminotransferase family. Histidinol-phosphate aminotransferase subfamily.</text>
</comment>
<keyword evidence="12" id="KW-1185">Reference proteome</keyword>
<keyword evidence="9" id="KW-0028">Amino-acid biosynthesis</keyword>
<dbReference type="InterPro" id="IPR050106">
    <property type="entry name" value="HistidinolP_aminotransfase"/>
</dbReference>
<dbReference type="SUPFAM" id="SSF53383">
    <property type="entry name" value="PLP-dependent transferases"/>
    <property type="match status" value="1"/>
</dbReference>
<feature type="modified residue" description="N6-(pyridoxal phosphate)lysine" evidence="9">
    <location>
        <position position="223"/>
    </location>
</feature>
<dbReference type="HAMAP" id="MF_01023">
    <property type="entry name" value="HisC_aminotrans_2"/>
    <property type="match status" value="1"/>
</dbReference>
<sequence length="369" mass="39933">MARAMTQPAAKPWINAIHAYTPGKAKSDDGRVLIKLSANENPLGCSEHAIAALVEARATLARYPDPASNALREALGKAYRLETDQIVCGTGSDELLNLIAMGYAGAGDEIIYVRYGFSVYDIAARKCAATVVVAPDKDYGTDVDALLALVNEKTRVVFIANPNNPTGTFSDDGEIERLHAGLPADCVLVLDQAYGEYLEDDGPAAFDLARKHANVLITRTFSKIYGLAAERIGWAYGQPGLIATLNRIRAPFNVTSAGQAAAIAALADTEFVTHSRKHNLEWREWMASEIASLSNHGLKAIPSWANFLMIIFEGKTSAETVYKDLMDEGYIVRWLPGQGLANGLRITIGSEEENLGVMAALRKILDRHG</sequence>
<dbReference type="CDD" id="cd00609">
    <property type="entry name" value="AAT_like"/>
    <property type="match status" value="1"/>
</dbReference>
<evidence type="ECO:0000256" key="9">
    <source>
        <dbReference type="HAMAP-Rule" id="MF_01023"/>
    </source>
</evidence>
<dbReference type="Pfam" id="PF00155">
    <property type="entry name" value="Aminotran_1_2"/>
    <property type="match status" value="1"/>
</dbReference>
<dbReference type="InterPro" id="IPR005861">
    <property type="entry name" value="HisP_aminotrans"/>
</dbReference>
<evidence type="ECO:0000256" key="1">
    <source>
        <dbReference type="ARBA" id="ARBA00001933"/>
    </source>
</evidence>
<proteinExistence type="inferred from homology"/>
<evidence type="ECO:0000256" key="2">
    <source>
        <dbReference type="ARBA" id="ARBA00005011"/>
    </source>
</evidence>
<dbReference type="Gene3D" id="3.40.640.10">
    <property type="entry name" value="Type I PLP-dependent aspartate aminotransferase-like (Major domain)"/>
    <property type="match status" value="1"/>
</dbReference>
<comment type="pathway">
    <text evidence="2 9">Amino-acid biosynthesis; L-histidine biosynthesis; L-histidine from 5-phospho-alpha-D-ribose 1-diphosphate: step 7/9.</text>
</comment>
<dbReference type="InterPro" id="IPR015422">
    <property type="entry name" value="PyrdxlP-dep_Trfase_small"/>
</dbReference>
<evidence type="ECO:0000313" key="12">
    <source>
        <dbReference type="Proteomes" id="UP000263833"/>
    </source>
</evidence>
<dbReference type="NCBIfam" id="TIGR01141">
    <property type="entry name" value="hisC"/>
    <property type="match status" value="1"/>
</dbReference>
<comment type="caution">
    <text evidence="11">The sequence shown here is derived from an EMBL/GenBank/DDBJ whole genome shotgun (WGS) entry which is preliminary data.</text>
</comment>
<dbReference type="PANTHER" id="PTHR43643:SF3">
    <property type="entry name" value="HISTIDINOL-PHOSPHATE AMINOTRANSFERASE"/>
    <property type="match status" value="1"/>
</dbReference>
<dbReference type="Gene3D" id="3.90.1150.10">
    <property type="entry name" value="Aspartate Aminotransferase, domain 1"/>
    <property type="match status" value="1"/>
</dbReference>
<evidence type="ECO:0000256" key="3">
    <source>
        <dbReference type="ARBA" id="ARBA00007970"/>
    </source>
</evidence>
<dbReference type="EMBL" id="QRGP01000002">
    <property type="protein sequence ID" value="RDV02534.1"/>
    <property type="molecule type" value="Genomic_DNA"/>
</dbReference>
<accession>A0A371B4S3</accession>
<keyword evidence="7 9" id="KW-0663">Pyridoxal phosphate</keyword>
<dbReference type="EC" id="2.6.1.9" evidence="9"/>
<keyword evidence="9" id="KW-0368">Histidine biosynthesis</keyword>
<feature type="domain" description="Aminotransferase class I/classII large" evidence="10">
    <location>
        <begin position="33"/>
        <end position="355"/>
    </location>
</feature>
<dbReference type="PANTHER" id="PTHR43643">
    <property type="entry name" value="HISTIDINOL-PHOSPHATE AMINOTRANSFERASE 2"/>
    <property type="match status" value="1"/>
</dbReference>
<organism evidence="11 12">
    <name type="scientific">Sphingorhabdus pulchriflava</name>
    <dbReference type="NCBI Taxonomy" id="2292257"/>
    <lineage>
        <taxon>Bacteria</taxon>
        <taxon>Pseudomonadati</taxon>
        <taxon>Pseudomonadota</taxon>
        <taxon>Alphaproteobacteria</taxon>
        <taxon>Sphingomonadales</taxon>
        <taxon>Sphingomonadaceae</taxon>
        <taxon>Sphingorhabdus</taxon>
    </lineage>
</organism>
<keyword evidence="5 9" id="KW-0032">Aminotransferase</keyword>
<evidence type="ECO:0000256" key="5">
    <source>
        <dbReference type="ARBA" id="ARBA00022576"/>
    </source>
</evidence>
<protein>
    <recommendedName>
        <fullName evidence="9">Histidinol-phosphate aminotransferase</fullName>
        <ecNumber evidence="9">2.6.1.9</ecNumber>
    </recommendedName>
    <alternativeName>
        <fullName evidence="9">Imidazole acetol-phosphate transaminase</fullName>
    </alternativeName>
</protein>